<dbReference type="EMBL" id="ML213735">
    <property type="protein sequence ID" value="TFK31546.1"/>
    <property type="molecule type" value="Genomic_DNA"/>
</dbReference>
<feature type="compositionally biased region" description="Polar residues" evidence="1">
    <location>
        <begin position="320"/>
        <end position="333"/>
    </location>
</feature>
<dbReference type="Proteomes" id="UP000308652">
    <property type="component" value="Unassembled WGS sequence"/>
</dbReference>
<proteinExistence type="predicted"/>
<evidence type="ECO:0000313" key="3">
    <source>
        <dbReference type="Proteomes" id="UP000308652"/>
    </source>
</evidence>
<dbReference type="AlphaFoldDB" id="A0A5C3LI26"/>
<gene>
    <name evidence="2" type="ORF">BDQ12DRAFT_118693</name>
</gene>
<accession>A0A5C3LI26</accession>
<reference evidence="2 3" key="1">
    <citation type="journal article" date="2019" name="Nat. Ecol. Evol.">
        <title>Megaphylogeny resolves global patterns of mushroom evolution.</title>
        <authorList>
            <person name="Varga T."/>
            <person name="Krizsan K."/>
            <person name="Foldi C."/>
            <person name="Dima B."/>
            <person name="Sanchez-Garcia M."/>
            <person name="Sanchez-Ramirez S."/>
            <person name="Szollosi G.J."/>
            <person name="Szarkandi J.G."/>
            <person name="Papp V."/>
            <person name="Albert L."/>
            <person name="Andreopoulos W."/>
            <person name="Angelini C."/>
            <person name="Antonin V."/>
            <person name="Barry K.W."/>
            <person name="Bougher N.L."/>
            <person name="Buchanan P."/>
            <person name="Buyck B."/>
            <person name="Bense V."/>
            <person name="Catcheside P."/>
            <person name="Chovatia M."/>
            <person name="Cooper J."/>
            <person name="Damon W."/>
            <person name="Desjardin D."/>
            <person name="Finy P."/>
            <person name="Geml J."/>
            <person name="Haridas S."/>
            <person name="Hughes K."/>
            <person name="Justo A."/>
            <person name="Karasinski D."/>
            <person name="Kautmanova I."/>
            <person name="Kiss B."/>
            <person name="Kocsube S."/>
            <person name="Kotiranta H."/>
            <person name="LaButti K.M."/>
            <person name="Lechner B.E."/>
            <person name="Liimatainen K."/>
            <person name="Lipzen A."/>
            <person name="Lukacs Z."/>
            <person name="Mihaltcheva S."/>
            <person name="Morgado L.N."/>
            <person name="Niskanen T."/>
            <person name="Noordeloos M.E."/>
            <person name="Ohm R.A."/>
            <person name="Ortiz-Santana B."/>
            <person name="Ovrebo C."/>
            <person name="Racz N."/>
            <person name="Riley R."/>
            <person name="Savchenko A."/>
            <person name="Shiryaev A."/>
            <person name="Soop K."/>
            <person name="Spirin V."/>
            <person name="Szebenyi C."/>
            <person name="Tomsovsky M."/>
            <person name="Tulloss R.E."/>
            <person name="Uehling J."/>
            <person name="Grigoriev I.V."/>
            <person name="Vagvolgyi C."/>
            <person name="Papp T."/>
            <person name="Martin F.M."/>
            <person name="Miettinen O."/>
            <person name="Hibbett D.S."/>
            <person name="Nagy L.G."/>
        </authorList>
    </citation>
    <scope>NUCLEOTIDE SEQUENCE [LARGE SCALE GENOMIC DNA]</scope>
    <source>
        <strain evidence="2 3">CBS 166.37</strain>
    </source>
</reference>
<feature type="region of interest" description="Disordered" evidence="1">
    <location>
        <begin position="303"/>
        <end position="341"/>
    </location>
</feature>
<evidence type="ECO:0000256" key="1">
    <source>
        <dbReference type="SAM" id="MobiDB-lite"/>
    </source>
</evidence>
<protein>
    <submittedName>
        <fullName evidence="2">Uncharacterized protein</fullName>
    </submittedName>
</protein>
<keyword evidence="3" id="KW-1185">Reference proteome</keyword>
<feature type="region of interest" description="Disordered" evidence="1">
    <location>
        <begin position="1"/>
        <end position="39"/>
    </location>
</feature>
<evidence type="ECO:0000313" key="2">
    <source>
        <dbReference type="EMBL" id="TFK31546.1"/>
    </source>
</evidence>
<sequence>MIDPLSGDQDDRSSQSSSSHSSTNNSGPLSSFTGSGSRDAATTAKRRLFKRVRSSKCVITNEEQSDNEAATLVSTNDDDALMHLEFMLGLKYKQFHIHGADNTLFLRPDMCKEFREGEWYLLPEPKLLTQLSAFCRHQIECRKDWTKRLHYKQFFGTKSLFRYQFIPLKSRLQCELPILRRKTGLEPDDNNNTSCFATVPPPYDNFFVESHVNPLLVAINAALKLPHGSTDSISLKIASLERVVRNTHPPYTWKYAGIVWRSQRRLQIHTSPPVTQTTCCSSSGPAIDPNSCSVEKYGVYDAPDNRQGHIGTQQRRKTVLQHSSRSSGSSAIDTPSRPLKRRKTEIPCHTYKNIEGGSNSAFGPAFIISWVNEQCHLAASSQFEELSDMENDSRPEWYSKEKVFPPPENLKRLAKDWGQPLPHEHADFSCHDWIVLYKRRKRAKNIDRDSGIPSLYISM</sequence>
<name>A0A5C3LI26_9AGAR</name>
<feature type="compositionally biased region" description="Low complexity" evidence="1">
    <location>
        <begin position="14"/>
        <end position="31"/>
    </location>
</feature>
<organism evidence="2 3">
    <name type="scientific">Crucibulum laeve</name>
    <dbReference type="NCBI Taxonomy" id="68775"/>
    <lineage>
        <taxon>Eukaryota</taxon>
        <taxon>Fungi</taxon>
        <taxon>Dikarya</taxon>
        <taxon>Basidiomycota</taxon>
        <taxon>Agaricomycotina</taxon>
        <taxon>Agaricomycetes</taxon>
        <taxon>Agaricomycetidae</taxon>
        <taxon>Agaricales</taxon>
        <taxon>Agaricineae</taxon>
        <taxon>Nidulariaceae</taxon>
        <taxon>Crucibulum</taxon>
    </lineage>
</organism>
<dbReference type="OrthoDB" id="3133596at2759"/>